<keyword evidence="1" id="KW-0732">Signal</keyword>
<dbReference type="GO" id="GO:0043190">
    <property type="term" value="C:ATP-binding cassette (ABC) transporter complex"/>
    <property type="evidence" value="ECO:0007669"/>
    <property type="project" value="InterPro"/>
</dbReference>
<protein>
    <recommendedName>
        <fullName evidence="3">ABC transporter, substrate-binding protein (Cluster 12, methionine/phosphonates)</fullName>
    </recommendedName>
</protein>
<proteinExistence type="predicted"/>
<evidence type="ECO:0000256" key="1">
    <source>
        <dbReference type="ARBA" id="ARBA00022729"/>
    </source>
</evidence>
<dbReference type="GO" id="GO:0055085">
    <property type="term" value="P:transmembrane transport"/>
    <property type="evidence" value="ECO:0007669"/>
    <property type="project" value="InterPro"/>
</dbReference>
<dbReference type="EMBL" id="UOFI01000056">
    <property type="protein sequence ID" value="VAW64640.1"/>
    <property type="molecule type" value="Genomic_DNA"/>
</dbReference>
<reference evidence="2" key="1">
    <citation type="submission" date="2018-06" db="EMBL/GenBank/DDBJ databases">
        <authorList>
            <person name="Zhirakovskaya E."/>
        </authorList>
    </citation>
    <scope>NUCLEOTIDE SEQUENCE</scope>
</reference>
<organism evidence="2">
    <name type="scientific">hydrothermal vent metagenome</name>
    <dbReference type="NCBI Taxonomy" id="652676"/>
    <lineage>
        <taxon>unclassified sequences</taxon>
        <taxon>metagenomes</taxon>
        <taxon>ecological metagenomes</taxon>
    </lineage>
</organism>
<dbReference type="InterPro" id="IPR005770">
    <property type="entry name" value="PhnD"/>
</dbReference>
<dbReference type="PANTHER" id="PTHR35841">
    <property type="entry name" value="PHOSPHONATES-BINDING PERIPLASMIC PROTEIN"/>
    <property type="match status" value="1"/>
</dbReference>
<dbReference type="NCBIfam" id="TIGR01098">
    <property type="entry name" value="3A0109s03R"/>
    <property type="match status" value="1"/>
</dbReference>
<dbReference type="Pfam" id="PF12974">
    <property type="entry name" value="Phosphonate-bd"/>
    <property type="match status" value="1"/>
</dbReference>
<evidence type="ECO:0008006" key="3">
    <source>
        <dbReference type="Google" id="ProtNLM"/>
    </source>
</evidence>
<dbReference type="AlphaFoldDB" id="A0A3B0XIZ7"/>
<sequence length="287" mass="32623">MKYIIPFILLFSLYTQHAFAEAEKSTPFVISGVVSDSSGSASIKQFVRYLRNKTNINFEIYYASNYSKLSRVLRDNPHAFGWTCGAPYVEDEKQDQQQLVSVPLFKGQPLYHSLIITAIKNSEKKLLDFKGKIFVYSDPRSNSGYLAPSVQLLEQGVEINQHFSLMINSGSHKNSIVSLLNGLADVAAIDEYIWIEYIKEHPDTLSELHEIERTGPYPFIPVVAGKDVAQTRIRKVREVLINMSNDRQGKLILKNIGMDGFVNKTTSFYQPVRDMINMVDKNTDSQR</sequence>
<gene>
    <name evidence="2" type="ORF">MNBD_GAMMA09-984</name>
</gene>
<dbReference type="PANTHER" id="PTHR35841:SF1">
    <property type="entry name" value="PHOSPHONATES-BINDING PERIPLASMIC PROTEIN"/>
    <property type="match status" value="1"/>
</dbReference>
<name>A0A3B0XIZ7_9ZZZZ</name>
<accession>A0A3B0XIZ7</accession>
<dbReference type="SUPFAM" id="SSF53850">
    <property type="entry name" value="Periplasmic binding protein-like II"/>
    <property type="match status" value="1"/>
</dbReference>
<dbReference type="Gene3D" id="3.40.190.10">
    <property type="entry name" value="Periplasmic binding protein-like II"/>
    <property type="match status" value="2"/>
</dbReference>
<evidence type="ECO:0000313" key="2">
    <source>
        <dbReference type="EMBL" id="VAW64640.1"/>
    </source>
</evidence>